<name>A0ABS6YJY7_9ACTN</name>
<dbReference type="Pfam" id="PF01436">
    <property type="entry name" value="NHL"/>
    <property type="match status" value="1"/>
</dbReference>
<evidence type="ECO:0000256" key="1">
    <source>
        <dbReference type="ARBA" id="ARBA00022737"/>
    </source>
</evidence>
<gene>
    <name evidence="3" type="ORF">GKQ77_09135</name>
</gene>
<dbReference type="InterPro" id="IPR001258">
    <property type="entry name" value="NHL_repeat"/>
</dbReference>
<dbReference type="SUPFAM" id="SSF101898">
    <property type="entry name" value="NHL repeat"/>
    <property type="match status" value="1"/>
</dbReference>
<dbReference type="EMBL" id="WMBF01000063">
    <property type="protein sequence ID" value="MBW5421729.1"/>
    <property type="molecule type" value="Genomic_DNA"/>
</dbReference>
<dbReference type="CDD" id="cd14953">
    <property type="entry name" value="NHL_like_1"/>
    <property type="match status" value="1"/>
</dbReference>
<comment type="caution">
    <text evidence="3">The sequence shown here is derived from an EMBL/GenBank/DDBJ whole genome shotgun (WGS) entry which is preliminary data.</text>
</comment>
<evidence type="ECO:0000259" key="2">
    <source>
        <dbReference type="Pfam" id="PF25021"/>
    </source>
</evidence>
<dbReference type="PANTHER" id="PTHR46388">
    <property type="entry name" value="NHL REPEAT-CONTAINING PROTEIN 2"/>
    <property type="match status" value="1"/>
</dbReference>
<evidence type="ECO:0000313" key="4">
    <source>
        <dbReference type="Proteomes" id="UP001197114"/>
    </source>
</evidence>
<keyword evidence="1" id="KW-0677">Repeat</keyword>
<dbReference type="InterPro" id="IPR056822">
    <property type="entry name" value="TEN_NHL"/>
</dbReference>
<feature type="domain" description="Teneurin NHL" evidence="2">
    <location>
        <begin position="192"/>
        <end position="242"/>
    </location>
</feature>
<accession>A0ABS6YJY7</accession>
<dbReference type="Gene3D" id="2.120.10.30">
    <property type="entry name" value="TolB, C-terminal domain"/>
    <property type="match status" value="3"/>
</dbReference>
<dbReference type="Pfam" id="PF25021">
    <property type="entry name" value="TEN_NHL"/>
    <property type="match status" value="1"/>
</dbReference>
<dbReference type="PANTHER" id="PTHR46388:SF2">
    <property type="entry name" value="NHL REPEAT-CONTAINING PROTEIN 2"/>
    <property type="match status" value="1"/>
</dbReference>
<protein>
    <recommendedName>
        <fullName evidence="2">Teneurin NHL domain-containing protein</fullName>
    </recommendedName>
</protein>
<evidence type="ECO:0000313" key="3">
    <source>
        <dbReference type="EMBL" id="MBW5421729.1"/>
    </source>
</evidence>
<organism evidence="3 4">
    <name type="scientific">Streptomyces anatolicus</name>
    <dbReference type="NCBI Taxonomy" id="2675858"/>
    <lineage>
        <taxon>Bacteria</taxon>
        <taxon>Bacillati</taxon>
        <taxon>Actinomycetota</taxon>
        <taxon>Actinomycetes</taxon>
        <taxon>Kitasatosporales</taxon>
        <taxon>Streptomycetaceae</taxon>
        <taxon>Streptomyces</taxon>
    </lineage>
</organism>
<reference evidence="3 4" key="1">
    <citation type="submission" date="2019-11" db="EMBL/GenBank/DDBJ databases">
        <authorList>
            <person name="Ay H."/>
        </authorList>
    </citation>
    <scope>NUCLEOTIDE SEQUENCE [LARGE SCALE GENOMIC DNA]</scope>
    <source>
        <strain evidence="3 4">BG9H</strain>
    </source>
</reference>
<dbReference type="InterPro" id="IPR011042">
    <property type="entry name" value="6-blade_b-propeller_TolB-like"/>
</dbReference>
<keyword evidence="4" id="KW-1185">Reference proteome</keyword>
<proteinExistence type="predicted"/>
<dbReference type="Proteomes" id="UP001197114">
    <property type="component" value="Unassembled WGS sequence"/>
</dbReference>
<sequence length="401" mass="41311">MQWVTGNRPILIRGSLSMPANGLYGESTIRYIALIPQRNCVLTLGQEASMTGSSRTDTGAAHLADRVILTIAGTGEAGSRGDGGPAVRAALNQPRALAVDASGALYVAEWKGHRVRRIAPDGSIATVAGTGEPGYGGDGGPATRAALNEPGGLVCDAAGHLYVADYWNHRVRRIAPDGSITTVAGTGEPGYGGDGGPAVRAALNEPRGLALDGAGTLYVAEWKGHRVRAISPDGRITTVAGTGEPGSGPDGVRAVDSDLHHPIDLVTDAAGRLYIADCWSNRVRVVSPEGLITTVAGTGKPGYGAGELPAAESPLHQPRGVDLDGEGNLYVADSLNECVRVVLPDGSITTVAGGPPGEDRERGPAAGALLRYPRAVRVTRGGDLLIAETDRHRVRKVTAPH</sequence>